<evidence type="ECO:0000256" key="1">
    <source>
        <dbReference type="ARBA" id="ARBA00004533"/>
    </source>
</evidence>
<dbReference type="AlphaFoldDB" id="A0A1X7DSP1"/>
<proteinExistence type="predicted"/>
<reference evidence="9" key="1">
    <citation type="submission" date="2017-04" db="EMBL/GenBank/DDBJ databases">
        <authorList>
            <person name="Varghese N."/>
            <person name="Submissions S."/>
        </authorList>
    </citation>
    <scope>NUCLEOTIDE SEQUENCE [LARGE SCALE GENOMIC DNA]</scope>
    <source>
        <strain evidence="9">K3S</strain>
    </source>
</reference>
<evidence type="ECO:0000256" key="2">
    <source>
        <dbReference type="ARBA" id="ARBA00022475"/>
    </source>
</evidence>
<gene>
    <name evidence="8" type="ORF">SAMN06295933_2304</name>
</gene>
<name>A0A1X7DSP1_9BACT</name>
<dbReference type="RefSeq" id="WP_085102291.1">
    <property type="nucleotide sequence ID" value="NZ_FWZU01000003.1"/>
</dbReference>
<dbReference type="Pfam" id="PF03279">
    <property type="entry name" value="Lip_A_acyltrans"/>
    <property type="match status" value="1"/>
</dbReference>
<protein>
    <submittedName>
        <fullName evidence="8">Predicted acyltransferase, LPLAT superfamily</fullName>
    </submittedName>
</protein>
<dbReference type="CDD" id="cd07984">
    <property type="entry name" value="LPLAT_LABLAT-like"/>
    <property type="match status" value="1"/>
</dbReference>
<feature type="transmembrane region" description="Helical" evidence="7">
    <location>
        <begin position="31"/>
        <end position="57"/>
    </location>
</feature>
<keyword evidence="5 7" id="KW-0472">Membrane</keyword>
<keyword evidence="4 8" id="KW-0808">Transferase</keyword>
<evidence type="ECO:0000256" key="3">
    <source>
        <dbReference type="ARBA" id="ARBA00022519"/>
    </source>
</evidence>
<sequence length="325" mass="36982">MAGKSDKHYDKEQNDSEWDSRSLASSFFHNIFYITIRLTGQNVAYVLLFFVVTFYTLTPRINKRASYYIMHRFGKCSLLQRMRHTFLLYWNFGQMLVDRAVLGILNTFESKSATQDTNKITELHAENNGLILITGHVGCWQLGMSALSFINAPKAVVMFRDKKDIDKLSFEHKKTNSQTNRNKDNDFTIINPASPMGGAIEMVDALKRKSILCINADRTFGSNKNTVPAKFLGGTILLPISAFKLAAVMKTPIVITFSARTGASKSKFWIAGTIRVPQDVDKGETRGAKAFTPYANEFAKALENYCESHPYQFYNFFNMWQPHDR</sequence>
<evidence type="ECO:0000313" key="9">
    <source>
        <dbReference type="Proteomes" id="UP000192906"/>
    </source>
</evidence>
<dbReference type="Proteomes" id="UP000192906">
    <property type="component" value="Unassembled WGS sequence"/>
</dbReference>
<keyword evidence="3" id="KW-0997">Cell inner membrane</keyword>
<dbReference type="STRING" id="1519643.SAMN06295933_2304"/>
<evidence type="ECO:0000256" key="5">
    <source>
        <dbReference type="ARBA" id="ARBA00023136"/>
    </source>
</evidence>
<dbReference type="PANTHER" id="PTHR30606">
    <property type="entry name" value="LIPID A BIOSYNTHESIS LAUROYL ACYLTRANSFERASE"/>
    <property type="match status" value="1"/>
</dbReference>
<keyword evidence="9" id="KW-1185">Reference proteome</keyword>
<dbReference type="GO" id="GO:0016746">
    <property type="term" value="F:acyltransferase activity"/>
    <property type="evidence" value="ECO:0007669"/>
    <property type="project" value="UniProtKB-KW"/>
</dbReference>
<dbReference type="GO" id="GO:0009247">
    <property type="term" value="P:glycolipid biosynthetic process"/>
    <property type="evidence" value="ECO:0007669"/>
    <property type="project" value="UniProtKB-ARBA"/>
</dbReference>
<dbReference type="InterPro" id="IPR004960">
    <property type="entry name" value="LipA_acyltrans"/>
</dbReference>
<organism evidence="8 9">
    <name type="scientific">Desulfovibrio gilichinskyi</name>
    <dbReference type="NCBI Taxonomy" id="1519643"/>
    <lineage>
        <taxon>Bacteria</taxon>
        <taxon>Pseudomonadati</taxon>
        <taxon>Thermodesulfobacteriota</taxon>
        <taxon>Desulfovibrionia</taxon>
        <taxon>Desulfovibrionales</taxon>
        <taxon>Desulfovibrionaceae</taxon>
        <taxon>Desulfovibrio</taxon>
    </lineage>
</organism>
<evidence type="ECO:0000313" key="8">
    <source>
        <dbReference type="EMBL" id="SMF20875.1"/>
    </source>
</evidence>
<dbReference type="PANTHER" id="PTHR30606:SF10">
    <property type="entry name" value="PHOSPHATIDYLINOSITOL MANNOSIDE ACYLTRANSFERASE"/>
    <property type="match status" value="1"/>
</dbReference>
<keyword evidence="6 8" id="KW-0012">Acyltransferase</keyword>
<dbReference type="EMBL" id="FWZU01000003">
    <property type="protein sequence ID" value="SMF20875.1"/>
    <property type="molecule type" value="Genomic_DNA"/>
</dbReference>
<accession>A0A1X7DSP1</accession>
<keyword evidence="2" id="KW-1003">Cell membrane</keyword>
<comment type="subcellular location">
    <subcellularLocation>
        <location evidence="1">Cell inner membrane</location>
    </subcellularLocation>
</comment>
<dbReference type="GO" id="GO:0005886">
    <property type="term" value="C:plasma membrane"/>
    <property type="evidence" value="ECO:0007669"/>
    <property type="project" value="UniProtKB-SubCell"/>
</dbReference>
<keyword evidence="7" id="KW-0812">Transmembrane</keyword>
<evidence type="ECO:0000256" key="4">
    <source>
        <dbReference type="ARBA" id="ARBA00022679"/>
    </source>
</evidence>
<evidence type="ECO:0000256" key="6">
    <source>
        <dbReference type="ARBA" id="ARBA00023315"/>
    </source>
</evidence>
<dbReference type="OrthoDB" id="9808633at2"/>
<keyword evidence="7" id="KW-1133">Transmembrane helix</keyword>
<evidence type="ECO:0000256" key="7">
    <source>
        <dbReference type="SAM" id="Phobius"/>
    </source>
</evidence>